<keyword evidence="2" id="KW-1185">Reference proteome</keyword>
<reference evidence="1 2" key="1">
    <citation type="journal article" date="2010" name="J. Bacteriol.">
        <title>Genome sequence of Fulvimarina pelagi HTCC2506T, a Mn(II)-oxidizing alphaproteobacterium possessing an aerobic anoxygenic photosynthetic gene cluster and Xanthorhodopsin.</title>
        <authorList>
            <person name="Kang I."/>
            <person name="Oh H.M."/>
            <person name="Lim S.I."/>
            <person name="Ferriera S."/>
            <person name="Giovannoni S.J."/>
            <person name="Cho J.C."/>
        </authorList>
    </citation>
    <scope>NUCLEOTIDE SEQUENCE [LARGE SCALE GENOMIC DNA]</scope>
    <source>
        <strain evidence="1 2">HTCC2506</strain>
    </source>
</reference>
<organism evidence="1 2">
    <name type="scientific">Fulvimarina pelagi HTCC2506</name>
    <dbReference type="NCBI Taxonomy" id="314231"/>
    <lineage>
        <taxon>Bacteria</taxon>
        <taxon>Pseudomonadati</taxon>
        <taxon>Pseudomonadota</taxon>
        <taxon>Alphaproteobacteria</taxon>
        <taxon>Hyphomicrobiales</taxon>
        <taxon>Aurantimonadaceae</taxon>
        <taxon>Fulvimarina</taxon>
    </lineage>
</organism>
<evidence type="ECO:0000313" key="2">
    <source>
        <dbReference type="Proteomes" id="UP000004310"/>
    </source>
</evidence>
<dbReference type="AlphaFoldDB" id="Q0FZ66"/>
<proteinExistence type="predicted"/>
<accession>Q0FZ66</accession>
<dbReference type="Proteomes" id="UP000004310">
    <property type="component" value="Unassembled WGS sequence"/>
</dbReference>
<dbReference type="HOGENOM" id="CLU_3043699_0_0_5"/>
<sequence length="54" mass="5738">MRCGAELPSFLESGSLCAQKIKAYAKVILCQVTGKLCVAKKMALPTGLEPVFPP</sequence>
<name>Q0FZ66_9HYPH</name>
<dbReference type="EMBL" id="AATP01000008">
    <property type="protein sequence ID" value="EAU40412.1"/>
    <property type="molecule type" value="Genomic_DNA"/>
</dbReference>
<gene>
    <name evidence="1" type="ORF">FP2506_04260</name>
</gene>
<evidence type="ECO:0000313" key="1">
    <source>
        <dbReference type="EMBL" id="EAU40412.1"/>
    </source>
</evidence>
<protein>
    <submittedName>
        <fullName evidence="1">Uncharacterized protein</fullName>
    </submittedName>
</protein>
<comment type="caution">
    <text evidence="1">The sequence shown here is derived from an EMBL/GenBank/DDBJ whole genome shotgun (WGS) entry which is preliminary data.</text>
</comment>